<feature type="transmembrane region" description="Helical" evidence="7">
    <location>
        <begin position="153"/>
        <end position="175"/>
    </location>
</feature>
<feature type="transmembrane region" description="Helical" evidence="7">
    <location>
        <begin position="374"/>
        <end position="398"/>
    </location>
</feature>
<feature type="transmembrane region" description="Helical" evidence="7">
    <location>
        <begin position="239"/>
        <end position="261"/>
    </location>
</feature>
<reference evidence="10" key="1">
    <citation type="journal article" date="2019" name="Int. J. Syst. Evol. Microbiol.">
        <title>The Global Catalogue of Microorganisms (GCM) 10K type strain sequencing project: providing services to taxonomists for standard genome sequencing and annotation.</title>
        <authorList>
            <consortium name="The Broad Institute Genomics Platform"/>
            <consortium name="The Broad Institute Genome Sequencing Center for Infectious Disease"/>
            <person name="Wu L."/>
            <person name="Ma J."/>
        </authorList>
    </citation>
    <scope>NUCLEOTIDE SEQUENCE [LARGE SCALE GENOMIC DNA]</scope>
    <source>
        <strain evidence="10">CCUG 54522</strain>
    </source>
</reference>
<feature type="transmembrane region" description="Helical" evidence="7">
    <location>
        <begin position="447"/>
        <end position="467"/>
    </location>
</feature>
<dbReference type="PANTHER" id="PTHR42718:SF46">
    <property type="entry name" value="BLR6921 PROTEIN"/>
    <property type="match status" value="1"/>
</dbReference>
<evidence type="ECO:0000259" key="8">
    <source>
        <dbReference type="PROSITE" id="PS50850"/>
    </source>
</evidence>
<keyword evidence="3" id="KW-1003">Cell membrane</keyword>
<feature type="domain" description="Major facilitator superfamily (MFS) profile" evidence="8">
    <location>
        <begin position="28"/>
        <end position="471"/>
    </location>
</feature>
<dbReference type="CDD" id="cd17321">
    <property type="entry name" value="MFS_MMR_MDR_like"/>
    <property type="match status" value="1"/>
</dbReference>
<keyword evidence="2" id="KW-0813">Transport</keyword>
<keyword evidence="4 7" id="KW-0812">Transmembrane</keyword>
<evidence type="ECO:0000256" key="4">
    <source>
        <dbReference type="ARBA" id="ARBA00022692"/>
    </source>
</evidence>
<sequence>MSLTTTTPTRGAGRPSELPPNAGRAAAGIAIVLVAQLMIVLDATVVNVALPRIDADLDFGPASLSWVLNAYTLAFGGLLLLGGRLGDVFGRLRVFEIGLATFTIGSALGGLAQTPGQLVAARTLQGVGAALAAPSVLALLTTSAPDEAARNRALALFGAVSSGGASIGLILGGLLTDVGSWRWTLFINVPLGIAVLLLARRFVTETARRPGRFDLVGAASATVGAVSIVWALIGAPDHGWASAQTIGGIVLGVAALLLLARTETRHPHPMIQPHLVKNRRRVAALAVMALVIGANLSMFFLVVQYVQRVLGFGPLASGFAFLPFSLGIFGMSRITPWLIGRVGPQAMLMTGTAAMTVGYAWLSTAGADGSYWGSVFGPMLIAGLSTGLVFMPISVTVLGGVEPEHAGSASGLLQTTQQLGSAVGVAVIVSVYAAGAVPGQFVPGLQAAFLTSAGFTALALLVAGLALRTRKATVPEPARVEPVRADLTEAVEAA</sequence>
<feature type="transmembrane region" description="Helical" evidence="7">
    <location>
        <begin position="215"/>
        <end position="233"/>
    </location>
</feature>
<proteinExistence type="predicted"/>
<evidence type="ECO:0000256" key="2">
    <source>
        <dbReference type="ARBA" id="ARBA00022448"/>
    </source>
</evidence>
<keyword evidence="6 7" id="KW-0472">Membrane</keyword>
<dbReference type="SUPFAM" id="SSF103473">
    <property type="entry name" value="MFS general substrate transporter"/>
    <property type="match status" value="1"/>
</dbReference>
<dbReference type="Gene3D" id="1.20.1720.10">
    <property type="entry name" value="Multidrug resistance protein D"/>
    <property type="match status" value="1"/>
</dbReference>
<evidence type="ECO:0000313" key="10">
    <source>
        <dbReference type="Proteomes" id="UP001596135"/>
    </source>
</evidence>
<dbReference type="InterPro" id="IPR020846">
    <property type="entry name" value="MFS_dom"/>
</dbReference>
<organism evidence="9 10">
    <name type="scientific">Nocardioides hankookensis</name>
    <dbReference type="NCBI Taxonomy" id="443157"/>
    <lineage>
        <taxon>Bacteria</taxon>
        <taxon>Bacillati</taxon>
        <taxon>Actinomycetota</taxon>
        <taxon>Actinomycetes</taxon>
        <taxon>Propionibacteriales</taxon>
        <taxon>Nocardioidaceae</taxon>
        <taxon>Nocardioides</taxon>
    </lineage>
</organism>
<dbReference type="PANTHER" id="PTHR42718">
    <property type="entry name" value="MAJOR FACILITATOR SUPERFAMILY MULTIDRUG TRANSPORTER MFSC"/>
    <property type="match status" value="1"/>
</dbReference>
<feature type="transmembrane region" description="Helical" evidence="7">
    <location>
        <begin position="419"/>
        <end position="441"/>
    </location>
</feature>
<feature type="transmembrane region" description="Helical" evidence="7">
    <location>
        <begin position="342"/>
        <end position="362"/>
    </location>
</feature>
<feature type="transmembrane region" description="Helical" evidence="7">
    <location>
        <begin position="25"/>
        <end position="50"/>
    </location>
</feature>
<evidence type="ECO:0000256" key="1">
    <source>
        <dbReference type="ARBA" id="ARBA00004651"/>
    </source>
</evidence>
<feature type="transmembrane region" description="Helical" evidence="7">
    <location>
        <begin position="94"/>
        <end position="112"/>
    </location>
</feature>
<feature type="transmembrane region" description="Helical" evidence="7">
    <location>
        <begin position="181"/>
        <end position="203"/>
    </location>
</feature>
<dbReference type="RefSeq" id="WP_379151254.1">
    <property type="nucleotide sequence ID" value="NZ_JBHSRJ010000003.1"/>
</dbReference>
<dbReference type="Pfam" id="PF07690">
    <property type="entry name" value="MFS_1"/>
    <property type="match status" value="1"/>
</dbReference>
<gene>
    <name evidence="9" type="ORF">ACFPYL_05285</name>
</gene>
<keyword evidence="10" id="KW-1185">Reference proteome</keyword>
<feature type="transmembrane region" description="Helical" evidence="7">
    <location>
        <begin position="282"/>
        <end position="303"/>
    </location>
</feature>
<evidence type="ECO:0000256" key="5">
    <source>
        <dbReference type="ARBA" id="ARBA00022989"/>
    </source>
</evidence>
<dbReference type="PROSITE" id="PS50850">
    <property type="entry name" value="MFS"/>
    <property type="match status" value="1"/>
</dbReference>
<dbReference type="EMBL" id="JBHSRJ010000003">
    <property type="protein sequence ID" value="MFC6042472.1"/>
    <property type="molecule type" value="Genomic_DNA"/>
</dbReference>
<dbReference type="InterPro" id="IPR036259">
    <property type="entry name" value="MFS_trans_sf"/>
</dbReference>
<feature type="transmembrane region" description="Helical" evidence="7">
    <location>
        <begin position="124"/>
        <end position="141"/>
    </location>
</feature>
<accession>A0ABW1LH92</accession>
<evidence type="ECO:0000256" key="7">
    <source>
        <dbReference type="SAM" id="Phobius"/>
    </source>
</evidence>
<keyword evidence="5 7" id="KW-1133">Transmembrane helix</keyword>
<comment type="subcellular location">
    <subcellularLocation>
        <location evidence="1">Cell membrane</location>
        <topology evidence="1">Multi-pass membrane protein</topology>
    </subcellularLocation>
</comment>
<feature type="transmembrane region" description="Helical" evidence="7">
    <location>
        <begin position="309"/>
        <end position="330"/>
    </location>
</feature>
<comment type="caution">
    <text evidence="9">The sequence shown here is derived from an EMBL/GenBank/DDBJ whole genome shotgun (WGS) entry which is preliminary data.</text>
</comment>
<name>A0ABW1LH92_9ACTN</name>
<evidence type="ECO:0000256" key="6">
    <source>
        <dbReference type="ARBA" id="ARBA00023136"/>
    </source>
</evidence>
<dbReference type="Proteomes" id="UP001596135">
    <property type="component" value="Unassembled WGS sequence"/>
</dbReference>
<protein>
    <submittedName>
        <fullName evidence="9">MFS transporter</fullName>
    </submittedName>
</protein>
<evidence type="ECO:0000313" key="9">
    <source>
        <dbReference type="EMBL" id="MFC6042472.1"/>
    </source>
</evidence>
<feature type="transmembrane region" description="Helical" evidence="7">
    <location>
        <begin position="62"/>
        <end position="82"/>
    </location>
</feature>
<evidence type="ECO:0000256" key="3">
    <source>
        <dbReference type="ARBA" id="ARBA00022475"/>
    </source>
</evidence>
<dbReference type="InterPro" id="IPR011701">
    <property type="entry name" value="MFS"/>
</dbReference>
<dbReference type="Gene3D" id="1.20.1250.20">
    <property type="entry name" value="MFS general substrate transporter like domains"/>
    <property type="match status" value="1"/>
</dbReference>